<dbReference type="InParanoid" id="A0A3M0CGY2"/>
<comment type="caution">
    <text evidence="1">The sequence shown here is derived from an EMBL/GenBank/DDBJ whole genome shotgun (WGS) entry which is preliminary data.</text>
</comment>
<dbReference type="AlphaFoldDB" id="A0A3M0CGY2"/>
<name>A0A3M0CGY2_9PROT</name>
<gene>
    <name evidence="1" type="ORF">BXY39_1517</name>
</gene>
<organism evidence="1 2">
    <name type="scientific">Eilatimonas milleporae</name>
    <dbReference type="NCBI Taxonomy" id="911205"/>
    <lineage>
        <taxon>Bacteria</taxon>
        <taxon>Pseudomonadati</taxon>
        <taxon>Pseudomonadota</taxon>
        <taxon>Alphaproteobacteria</taxon>
        <taxon>Kordiimonadales</taxon>
        <taxon>Kordiimonadaceae</taxon>
        <taxon>Eilatimonas</taxon>
    </lineage>
</organism>
<reference evidence="1 2" key="1">
    <citation type="submission" date="2018-10" db="EMBL/GenBank/DDBJ databases">
        <title>Genomic Encyclopedia of Archaeal and Bacterial Type Strains, Phase II (KMG-II): from individual species to whole genera.</title>
        <authorList>
            <person name="Goeker M."/>
        </authorList>
    </citation>
    <scope>NUCLEOTIDE SEQUENCE [LARGE SCALE GENOMIC DNA]</scope>
    <source>
        <strain evidence="1 2">DSM 25217</strain>
    </source>
</reference>
<dbReference type="Proteomes" id="UP000271227">
    <property type="component" value="Unassembled WGS sequence"/>
</dbReference>
<sequence length="67" mass="7583">MFYKAGPVCNPTSRFCLPLFGDAARRRLMEKPIGLHQSSRLKFQTEIDRTAVDRASVEFVLTIPDIA</sequence>
<evidence type="ECO:0000313" key="2">
    <source>
        <dbReference type="Proteomes" id="UP000271227"/>
    </source>
</evidence>
<protein>
    <submittedName>
        <fullName evidence="1">Uncharacterized protein</fullName>
    </submittedName>
</protein>
<keyword evidence="2" id="KW-1185">Reference proteome</keyword>
<evidence type="ECO:0000313" key="1">
    <source>
        <dbReference type="EMBL" id="RMB08871.1"/>
    </source>
</evidence>
<accession>A0A3M0CGY2</accession>
<dbReference type="EMBL" id="REFR01000010">
    <property type="protein sequence ID" value="RMB08871.1"/>
    <property type="molecule type" value="Genomic_DNA"/>
</dbReference>
<proteinExistence type="predicted"/>